<evidence type="ECO:0000256" key="2">
    <source>
        <dbReference type="ARBA" id="ARBA00007459"/>
    </source>
</evidence>
<evidence type="ECO:0000256" key="4">
    <source>
        <dbReference type="ARBA" id="ARBA00023242"/>
    </source>
</evidence>
<dbReference type="PANTHER" id="PTHR13484:SF0">
    <property type="entry name" value="PRE-MRNA 3'-END-PROCESSING FACTOR FIP1"/>
    <property type="match status" value="1"/>
</dbReference>
<feature type="compositionally biased region" description="Gly residues" evidence="5">
    <location>
        <begin position="563"/>
        <end position="580"/>
    </location>
</feature>
<evidence type="ECO:0000256" key="1">
    <source>
        <dbReference type="ARBA" id="ARBA00004123"/>
    </source>
</evidence>
<dbReference type="OrthoDB" id="1917198at2759"/>
<gene>
    <name evidence="7" type="ORF">FA13DRAFT_246004</name>
</gene>
<feature type="region of interest" description="Disordered" evidence="5">
    <location>
        <begin position="93"/>
        <end position="342"/>
    </location>
</feature>
<comment type="similarity">
    <text evidence="2">Belongs to the FIP1 family.</text>
</comment>
<keyword evidence="8" id="KW-1185">Reference proteome</keyword>
<dbReference type="InterPro" id="IPR007854">
    <property type="entry name" value="Fip1_dom"/>
</dbReference>
<keyword evidence="4" id="KW-0539">Nucleus</keyword>
<feature type="compositionally biased region" description="Basic and acidic residues" evidence="5">
    <location>
        <begin position="667"/>
        <end position="676"/>
    </location>
</feature>
<feature type="region of interest" description="Disordered" evidence="5">
    <location>
        <begin position="551"/>
        <end position="695"/>
    </location>
</feature>
<feature type="compositionally biased region" description="Pro residues" evidence="5">
    <location>
        <begin position="615"/>
        <end position="632"/>
    </location>
</feature>
<feature type="compositionally biased region" description="Acidic residues" evidence="5">
    <location>
        <begin position="157"/>
        <end position="184"/>
    </location>
</feature>
<dbReference type="EMBL" id="QPFP01000015">
    <property type="protein sequence ID" value="TEB32307.1"/>
    <property type="molecule type" value="Genomic_DNA"/>
</dbReference>
<proteinExistence type="inferred from homology"/>
<dbReference type="Proteomes" id="UP000298030">
    <property type="component" value="Unassembled WGS sequence"/>
</dbReference>
<evidence type="ECO:0000256" key="5">
    <source>
        <dbReference type="SAM" id="MobiDB-lite"/>
    </source>
</evidence>
<dbReference type="AlphaFoldDB" id="A0A4Y7TDR3"/>
<evidence type="ECO:0000256" key="3">
    <source>
        <dbReference type="ARBA" id="ARBA00022664"/>
    </source>
</evidence>
<dbReference type="Pfam" id="PF05182">
    <property type="entry name" value="Fip1"/>
    <property type="match status" value="1"/>
</dbReference>
<evidence type="ECO:0000313" key="8">
    <source>
        <dbReference type="Proteomes" id="UP000298030"/>
    </source>
</evidence>
<feature type="compositionally biased region" description="Polar residues" evidence="5">
    <location>
        <begin position="296"/>
        <end position="313"/>
    </location>
</feature>
<dbReference type="STRING" id="71717.A0A4Y7TDR3"/>
<feature type="compositionally biased region" description="Pro residues" evidence="5">
    <location>
        <begin position="320"/>
        <end position="331"/>
    </location>
</feature>
<name>A0A4Y7TDR3_COPMI</name>
<feature type="domain" description="Pre-mRNA polyadenylation factor Fip1" evidence="6">
    <location>
        <begin position="349"/>
        <end position="389"/>
    </location>
</feature>
<feature type="compositionally biased region" description="Polar residues" evidence="5">
    <location>
        <begin position="117"/>
        <end position="139"/>
    </location>
</feature>
<evidence type="ECO:0000313" key="7">
    <source>
        <dbReference type="EMBL" id="TEB32307.1"/>
    </source>
</evidence>
<reference evidence="7 8" key="1">
    <citation type="journal article" date="2019" name="Nat. Ecol. Evol.">
        <title>Megaphylogeny resolves global patterns of mushroom evolution.</title>
        <authorList>
            <person name="Varga T."/>
            <person name="Krizsan K."/>
            <person name="Foldi C."/>
            <person name="Dima B."/>
            <person name="Sanchez-Garcia M."/>
            <person name="Sanchez-Ramirez S."/>
            <person name="Szollosi G.J."/>
            <person name="Szarkandi J.G."/>
            <person name="Papp V."/>
            <person name="Albert L."/>
            <person name="Andreopoulos W."/>
            <person name="Angelini C."/>
            <person name="Antonin V."/>
            <person name="Barry K.W."/>
            <person name="Bougher N.L."/>
            <person name="Buchanan P."/>
            <person name="Buyck B."/>
            <person name="Bense V."/>
            <person name="Catcheside P."/>
            <person name="Chovatia M."/>
            <person name="Cooper J."/>
            <person name="Damon W."/>
            <person name="Desjardin D."/>
            <person name="Finy P."/>
            <person name="Geml J."/>
            <person name="Haridas S."/>
            <person name="Hughes K."/>
            <person name="Justo A."/>
            <person name="Karasinski D."/>
            <person name="Kautmanova I."/>
            <person name="Kiss B."/>
            <person name="Kocsube S."/>
            <person name="Kotiranta H."/>
            <person name="LaButti K.M."/>
            <person name="Lechner B.E."/>
            <person name="Liimatainen K."/>
            <person name="Lipzen A."/>
            <person name="Lukacs Z."/>
            <person name="Mihaltcheva S."/>
            <person name="Morgado L.N."/>
            <person name="Niskanen T."/>
            <person name="Noordeloos M.E."/>
            <person name="Ohm R.A."/>
            <person name="Ortiz-Santana B."/>
            <person name="Ovrebo C."/>
            <person name="Racz N."/>
            <person name="Riley R."/>
            <person name="Savchenko A."/>
            <person name="Shiryaev A."/>
            <person name="Soop K."/>
            <person name="Spirin V."/>
            <person name="Szebenyi C."/>
            <person name="Tomsovsky M."/>
            <person name="Tulloss R.E."/>
            <person name="Uehling J."/>
            <person name="Grigoriev I.V."/>
            <person name="Vagvolgyi C."/>
            <person name="Papp T."/>
            <person name="Martin F.M."/>
            <person name="Miettinen O."/>
            <person name="Hibbett D.S."/>
            <person name="Nagy L.G."/>
        </authorList>
    </citation>
    <scope>NUCLEOTIDE SEQUENCE [LARGE SCALE GENOMIC DNA]</scope>
    <source>
        <strain evidence="7 8">FP101781</strain>
    </source>
</reference>
<dbReference type="GO" id="GO:0005847">
    <property type="term" value="C:mRNA cleavage and polyadenylation specificity factor complex"/>
    <property type="evidence" value="ECO:0007669"/>
    <property type="project" value="TreeGrafter"/>
</dbReference>
<sequence>MMTMSSCMGRQRWRLLRIPLVRLITVAFVFEGHLGANVGRKKRFDILDQILVSTLLNAISIHSLHSIPPARNVNSSTQAVSFLPFSANRARVNHKPRRVPVEEVQQSTISHLEDQASDQQQHSPSTTPAFGKESSTTPGFGSINGDRAESLPAQDAGADEAGEEEEEVAEEEEEEESDDDDIEIVTEAPARSLDFRQNRPSTTSRIPPGAPPIGAPTQPRAQALAAALTTEYSPLSRGAPAPSASATSISSQVAPPTTPSHQQTSASATTTPLPQPHLQTPQLAQQQVPAQQVTPGQLQQALTDGTEQPQQVQDEGPDPSTLPPVKAPPSHPDVDPNEAGVYNGQSILDFDLNSLADKPWRRPGNDLSDWFNYGFDEISWEAYCYRRRDLGDMAHVLKTNIINFAAMSEDQITALPSDMRGMVITSANNMMNQASAAQQAMMVDPMSGMNMGPNMGPNMNNMNAMGMGVGGMGQGMMPGMEGMMMMQGGMDGMGGGQGVQGQGQGGQGGGMGMQDGMQDGFGPQQGMMGMGDYSMQDQNQMVQPMYQGMDVAPNVQPSVQGPAGRGAALGGGGGGGGGGYRNAPRGSTGGSGSAPPQRGRGGFAGRGRGRGGYDVPPPAPVRPASPLPPNVPTGPRNQNKYKDRDNNAPAVDGLDYGGGGGGSRRTPSHEPEERSSSRKRRSSPGMDDVRSSKRR</sequence>
<accession>A0A4Y7TDR3</accession>
<comment type="caution">
    <text evidence="7">The sequence shown here is derived from an EMBL/GenBank/DDBJ whole genome shotgun (WGS) entry which is preliminary data.</text>
</comment>
<dbReference type="PANTHER" id="PTHR13484">
    <property type="entry name" value="FIP1-LIKE 1 PROTEIN"/>
    <property type="match status" value="1"/>
</dbReference>
<comment type="subcellular location">
    <subcellularLocation>
        <location evidence="1">Nucleus</location>
    </subcellularLocation>
</comment>
<evidence type="ECO:0000259" key="6">
    <source>
        <dbReference type="Pfam" id="PF05182"/>
    </source>
</evidence>
<dbReference type="GO" id="GO:0006397">
    <property type="term" value="P:mRNA processing"/>
    <property type="evidence" value="ECO:0007669"/>
    <property type="project" value="UniProtKB-KW"/>
</dbReference>
<protein>
    <recommendedName>
        <fullName evidence="6">Pre-mRNA polyadenylation factor Fip1 domain-containing protein</fullName>
    </recommendedName>
</protein>
<dbReference type="InterPro" id="IPR051187">
    <property type="entry name" value="Pre-mRNA_3'-end_processing_reg"/>
</dbReference>
<organism evidence="7 8">
    <name type="scientific">Coprinellus micaceus</name>
    <name type="common">Glistening ink-cap mushroom</name>
    <name type="synonym">Coprinus micaceus</name>
    <dbReference type="NCBI Taxonomy" id="71717"/>
    <lineage>
        <taxon>Eukaryota</taxon>
        <taxon>Fungi</taxon>
        <taxon>Dikarya</taxon>
        <taxon>Basidiomycota</taxon>
        <taxon>Agaricomycotina</taxon>
        <taxon>Agaricomycetes</taxon>
        <taxon>Agaricomycetidae</taxon>
        <taxon>Agaricales</taxon>
        <taxon>Agaricineae</taxon>
        <taxon>Psathyrellaceae</taxon>
        <taxon>Coprinellus</taxon>
    </lineage>
</organism>
<feature type="compositionally biased region" description="Low complexity" evidence="5">
    <location>
        <begin position="233"/>
        <end position="295"/>
    </location>
</feature>
<feature type="compositionally biased region" description="Gly residues" evidence="5">
    <location>
        <begin position="599"/>
        <end position="612"/>
    </location>
</feature>
<keyword evidence="3" id="KW-0507">mRNA processing</keyword>